<sequence>MHQNIPCEGTLVPVPFFSVVQMASMPTVWMVSVDRGLFLVCLCLSPLLYTARCNRVKLSKSFLICKLVKYCDVT</sequence>
<reference evidence="2" key="1">
    <citation type="submission" date="2014-11" db="EMBL/GenBank/DDBJ databases">
        <authorList>
            <person name="Amaro Gonzalez C."/>
        </authorList>
    </citation>
    <scope>NUCLEOTIDE SEQUENCE</scope>
</reference>
<dbReference type="AlphaFoldDB" id="A0A0E9Q8X8"/>
<accession>A0A0E9Q8X8</accession>
<keyword evidence="1" id="KW-0472">Membrane</keyword>
<evidence type="ECO:0000256" key="1">
    <source>
        <dbReference type="SAM" id="Phobius"/>
    </source>
</evidence>
<evidence type="ECO:0000313" key="2">
    <source>
        <dbReference type="EMBL" id="JAH12765.1"/>
    </source>
</evidence>
<protein>
    <submittedName>
        <fullName evidence="2">Uncharacterized protein</fullName>
    </submittedName>
</protein>
<proteinExistence type="predicted"/>
<keyword evidence="1" id="KW-1133">Transmembrane helix</keyword>
<keyword evidence="1" id="KW-0812">Transmembrane</keyword>
<name>A0A0E9Q8X8_ANGAN</name>
<feature type="transmembrane region" description="Helical" evidence="1">
    <location>
        <begin position="28"/>
        <end position="51"/>
    </location>
</feature>
<dbReference type="EMBL" id="GBXM01095812">
    <property type="protein sequence ID" value="JAH12765.1"/>
    <property type="molecule type" value="Transcribed_RNA"/>
</dbReference>
<organism evidence="2">
    <name type="scientific">Anguilla anguilla</name>
    <name type="common">European freshwater eel</name>
    <name type="synonym">Muraena anguilla</name>
    <dbReference type="NCBI Taxonomy" id="7936"/>
    <lineage>
        <taxon>Eukaryota</taxon>
        <taxon>Metazoa</taxon>
        <taxon>Chordata</taxon>
        <taxon>Craniata</taxon>
        <taxon>Vertebrata</taxon>
        <taxon>Euteleostomi</taxon>
        <taxon>Actinopterygii</taxon>
        <taxon>Neopterygii</taxon>
        <taxon>Teleostei</taxon>
        <taxon>Anguilliformes</taxon>
        <taxon>Anguillidae</taxon>
        <taxon>Anguilla</taxon>
    </lineage>
</organism>
<reference evidence="2" key="2">
    <citation type="journal article" date="2015" name="Fish Shellfish Immunol.">
        <title>Early steps in the European eel (Anguilla anguilla)-Vibrio vulnificus interaction in the gills: Role of the RtxA13 toxin.</title>
        <authorList>
            <person name="Callol A."/>
            <person name="Pajuelo D."/>
            <person name="Ebbesson L."/>
            <person name="Teles M."/>
            <person name="MacKenzie S."/>
            <person name="Amaro C."/>
        </authorList>
    </citation>
    <scope>NUCLEOTIDE SEQUENCE</scope>
</reference>